<dbReference type="Proteomes" id="UP001595444">
    <property type="component" value="Unassembled WGS sequence"/>
</dbReference>
<keyword evidence="3" id="KW-0418">Kinase</keyword>
<accession>A0ABV7D6P9</accession>
<reference evidence="7" key="1">
    <citation type="journal article" date="2019" name="Int. J. Syst. Evol. Microbiol.">
        <title>The Global Catalogue of Microorganisms (GCM) 10K type strain sequencing project: providing services to taxonomists for standard genome sequencing and annotation.</title>
        <authorList>
            <consortium name="The Broad Institute Genomics Platform"/>
            <consortium name="The Broad Institute Genome Sequencing Center for Infectious Disease"/>
            <person name="Wu L."/>
            <person name="Ma J."/>
        </authorList>
    </citation>
    <scope>NUCLEOTIDE SEQUENCE [LARGE SCALE GENOMIC DNA]</scope>
    <source>
        <strain evidence="7">KCTC 62164</strain>
    </source>
</reference>
<dbReference type="InterPro" id="IPR017508">
    <property type="entry name" value="HipA_N1"/>
</dbReference>
<sequence>MAVNLWGKVYYQDTFAGIISQEAGGRCSFEYDEAYLNSTLPAISFTLPKRSASHLHEDGLHPFFDNLCAEGWLKNVQARALGLRKNDRFALLLAFGSDLAGAVHVEDPQPVHDVKIDLDDPENYAALSARASLSGVQPKLGAIKEGRKFRAARQGELATHIAKLPSGTHPNIVALEYLTTQACASLLKGDAVAELTIASLEDVVEAALLVKRFDRSEDGTRLHFEEFNQLLGQKSEDKYDGCYEDMANFILRNADICLKTECDILFRRIMACIVTGNTDAHLKNFAMMHTAQGLRLTPSYDLVAAACYPEYQTIALGLENAHGMSIGKLSAKNIVRLGMLYGLPEGAIMFAVEDFAGRMDRAHDNIDKAKNIEEHIKDKLHEQMEKRWNGIFASIGTYLLKKQ</sequence>
<evidence type="ECO:0000256" key="2">
    <source>
        <dbReference type="ARBA" id="ARBA00022679"/>
    </source>
</evidence>
<feature type="domain" description="HipA-like C-terminal" evidence="4">
    <location>
        <begin position="132"/>
        <end position="351"/>
    </location>
</feature>
<dbReference type="RefSeq" id="WP_194213971.1">
    <property type="nucleotide sequence ID" value="NZ_CP061205.1"/>
</dbReference>
<dbReference type="InterPro" id="IPR012893">
    <property type="entry name" value="HipA-like_C"/>
</dbReference>
<keyword evidence="7" id="KW-1185">Reference proteome</keyword>
<evidence type="ECO:0000256" key="3">
    <source>
        <dbReference type="ARBA" id="ARBA00022777"/>
    </source>
</evidence>
<proteinExistence type="inferred from homology"/>
<evidence type="ECO:0000256" key="1">
    <source>
        <dbReference type="ARBA" id="ARBA00010164"/>
    </source>
</evidence>
<keyword evidence="2" id="KW-0808">Transferase</keyword>
<dbReference type="Gene3D" id="1.10.1070.20">
    <property type="match status" value="1"/>
</dbReference>
<evidence type="ECO:0000313" key="7">
    <source>
        <dbReference type="Proteomes" id="UP001595444"/>
    </source>
</evidence>
<comment type="similarity">
    <text evidence="1">Belongs to the HipA Ser/Thr kinase family.</text>
</comment>
<organism evidence="6 7">
    <name type="scientific">Kordiimonas pumila</name>
    <dbReference type="NCBI Taxonomy" id="2161677"/>
    <lineage>
        <taxon>Bacteria</taxon>
        <taxon>Pseudomonadati</taxon>
        <taxon>Pseudomonadota</taxon>
        <taxon>Alphaproteobacteria</taxon>
        <taxon>Kordiimonadales</taxon>
        <taxon>Kordiimonadaceae</taxon>
        <taxon>Kordiimonas</taxon>
    </lineage>
</organism>
<dbReference type="Pfam" id="PF07804">
    <property type="entry name" value="HipA_C"/>
    <property type="match status" value="1"/>
</dbReference>
<evidence type="ECO:0000313" key="6">
    <source>
        <dbReference type="EMBL" id="MFC3052364.1"/>
    </source>
</evidence>
<evidence type="ECO:0000259" key="5">
    <source>
        <dbReference type="Pfam" id="PF13657"/>
    </source>
</evidence>
<dbReference type="NCBIfam" id="TIGR03071">
    <property type="entry name" value="couple_hipA"/>
    <property type="match status" value="1"/>
</dbReference>
<dbReference type="EMBL" id="JBHRSL010000010">
    <property type="protein sequence ID" value="MFC3052364.1"/>
    <property type="molecule type" value="Genomic_DNA"/>
</dbReference>
<dbReference type="Pfam" id="PF13657">
    <property type="entry name" value="Couple_hipA"/>
    <property type="match status" value="1"/>
</dbReference>
<dbReference type="PANTHER" id="PTHR37419:SF1">
    <property type="entry name" value="SERINE_THREONINE-PROTEIN KINASE TOXIN HIPA"/>
    <property type="match status" value="1"/>
</dbReference>
<name>A0ABV7D6P9_9PROT</name>
<comment type="caution">
    <text evidence="6">The sequence shown here is derived from an EMBL/GenBank/DDBJ whole genome shotgun (WGS) entry which is preliminary data.</text>
</comment>
<dbReference type="PANTHER" id="PTHR37419">
    <property type="entry name" value="SERINE/THREONINE-PROTEIN KINASE TOXIN HIPA"/>
    <property type="match status" value="1"/>
</dbReference>
<feature type="domain" description="HipA N-terminal subdomain 1" evidence="5">
    <location>
        <begin position="8"/>
        <end position="105"/>
    </location>
</feature>
<dbReference type="InterPro" id="IPR052028">
    <property type="entry name" value="HipA_Ser/Thr_kinase"/>
</dbReference>
<evidence type="ECO:0000259" key="4">
    <source>
        <dbReference type="Pfam" id="PF07804"/>
    </source>
</evidence>
<gene>
    <name evidence="6" type="ORF">ACFOKA_10660</name>
</gene>
<protein>
    <submittedName>
        <fullName evidence="6">Type II toxin-antitoxin system HipA family toxin</fullName>
    </submittedName>
</protein>